<dbReference type="Gene3D" id="1.10.260.40">
    <property type="entry name" value="lambda repressor-like DNA-binding domains"/>
    <property type="match status" value="1"/>
</dbReference>
<dbReference type="SUPFAM" id="SSF47413">
    <property type="entry name" value="lambda repressor-like DNA-binding domains"/>
    <property type="match status" value="1"/>
</dbReference>
<organism evidence="3 4">
    <name type="scientific">Arcicella aurantiaca</name>
    <dbReference type="NCBI Taxonomy" id="591202"/>
    <lineage>
        <taxon>Bacteria</taxon>
        <taxon>Pseudomonadati</taxon>
        <taxon>Bacteroidota</taxon>
        <taxon>Cytophagia</taxon>
        <taxon>Cytophagales</taxon>
        <taxon>Flectobacillaceae</taxon>
        <taxon>Arcicella</taxon>
    </lineage>
</organism>
<accession>A0A316EGX2</accession>
<gene>
    <name evidence="3" type="ORF">LV89_00511</name>
</gene>
<evidence type="ECO:0000256" key="1">
    <source>
        <dbReference type="SAM" id="Coils"/>
    </source>
</evidence>
<evidence type="ECO:0000313" key="3">
    <source>
        <dbReference type="EMBL" id="PWK28958.1"/>
    </source>
</evidence>
<dbReference type="RefSeq" id="WP_109741290.1">
    <property type="nucleotide sequence ID" value="NZ_QGGO01000002.1"/>
</dbReference>
<dbReference type="OrthoDB" id="961496at2"/>
<feature type="coiled-coil region" evidence="1">
    <location>
        <begin position="76"/>
        <end position="110"/>
    </location>
</feature>
<comment type="caution">
    <text evidence="3">The sequence shown here is derived from an EMBL/GenBank/DDBJ whole genome shotgun (WGS) entry which is preliminary data.</text>
</comment>
<dbReference type="CDD" id="cd00093">
    <property type="entry name" value="HTH_XRE"/>
    <property type="match status" value="1"/>
</dbReference>
<reference evidence="3 4" key="1">
    <citation type="submission" date="2018-05" db="EMBL/GenBank/DDBJ databases">
        <title>Genomic Encyclopedia of Archaeal and Bacterial Type Strains, Phase II (KMG-II): from individual species to whole genera.</title>
        <authorList>
            <person name="Goeker M."/>
        </authorList>
    </citation>
    <scope>NUCLEOTIDE SEQUENCE [LARGE SCALE GENOMIC DNA]</scope>
    <source>
        <strain evidence="3 4">DSM 22214</strain>
    </source>
</reference>
<dbReference type="EMBL" id="QGGO01000002">
    <property type="protein sequence ID" value="PWK28958.1"/>
    <property type="molecule type" value="Genomic_DNA"/>
</dbReference>
<dbReference type="Pfam" id="PF01381">
    <property type="entry name" value="HTH_3"/>
    <property type="match status" value="1"/>
</dbReference>
<evidence type="ECO:0000259" key="2">
    <source>
        <dbReference type="PROSITE" id="PS50943"/>
    </source>
</evidence>
<protein>
    <submittedName>
        <fullName evidence="3">Helix-turn-helix protein</fullName>
    </submittedName>
</protein>
<dbReference type="SMART" id="SM00530">
    <property type="entry name" value="HTH_XRE"/>
    <property type="match status" value="1"/>
</dbReference>
<dbReference type="GO" id="GO:0003677">
    <property type="term" value="F:DNA binding"/>
    <property type="evidence" value="ECO:0007669"/>
    <property type="project" value="InterPro"/>
</dbReference>
<keyword evidence="1" id="KW-0175">Coiled coil</keyword>
<dbReference type="InterPro" id="IPR010982">
    <property type="entry name" value="Lambda_DNA-bd_dom_sf"/>
</dbReference>
<dbReference type="Proteomes" id="UP000245489">
    <property type="component" value="Unassembled WGS sequence"/>
</dbReference>
<dbReference type="InterPro" id="IPR001387">
    <property type="entry name" value="Cro/C1-type_HTH"/>
</dbReference>
<evidence type="ECO:0000313" key="4">
    <source>
        <dbReference type="Proteomes" id="UP000245489"/>
    </source>
</evidence>
<sequence>MNIENRIKQIRESKRIKQIEIADALNMDNSQYAKLEKRGKKLSLEQIELIANALGVSVTELIGVDISNTNINSDEMKRLLKENEELKLRITDLEDDKRRLKKELDDYEYSNANPTILLAYNIAMQEIENVMEFLSKKYMLNQENSSNSSDLSSDIFRKFRRSFNEAREIEISNVLDGDETRFTIKSSIFNTIVENTKRLKAIIGEINITLFRKEYYDFLVKYQANLKENENRF</sequence>
<dbReference type="PROSITE" id="PS50943">
    <property type="entry name" value="HTH_CROC1"/>
    <property type="match status" value="1"/>
</dbReference>
<name>A0A316EGX2_9BACT</name>
<dbReference type="AlphaFoldDB" id="A0A316EGX2"/>
<keyword evidence="4" id="KW-1185">Reference proteome</keyword>
<proteinExistence type="predicted"/>
<feature type="domain" description="HTH cro/C1-type" evidence="2">
    <location>
        <begin position="7"/>
        <end position="61"/>
    </location>
</feature>